<evidence type="ECO:0000313" key="1">
    <source>
        <dbReference type="EMBL" id="MBB6216595.1"/>
    </source>
</evidence>
<organism evidence="1 2">
    <name type="scientific">Anaerosolibacter carboniphilus</name>
    <dbReference type="NCBI Taxonomy" id="1417629"/>
    <lineage>
        <taxon>Bacteria</taxon>
        <taxon>Bacillati</taxon>
        <taxon>Bacillota</taxon>
        <taxon>Clostridia</taxon>
        <taxon>Peptostreptococcales</taxon>
        <taxon>Thermotaleaceae</taxon>
        <taxon>Anaerosolibacter</taxon>
    </lineage>
</organism>
<dbReference type="Proteomes" id="UP000579281">
    <property type="component" value="Unassembled WGS sequence"/>
</dbReference>
<dbReference type="Pfam" id="PF08282">
    <property type="entry name" value="Hydrolase_3"/>
    <property type="match status" value="1"/>
</dbReference>
<name>A0A841L2L7_9FIRM</name>
<dbReference type="Gene3D" id="3.40.50.1000">
    <property type="entry name" value="HAD superfamily/HAD-like"/>
    <property type="match status" value="1"/>
</dbReference>
<proteinExistence type="predicted"/>
<reference evidence="1 2" key="1">
    <citation type="submission" date="2020-08" db="EMBL/GenBank/DDBJ databases">
        <title>Genomic Encyclopedia of Type Strains, Phase IV (KMG-IV): sequencing the most valuable type-strain genomes for metagenomic binning, comparative biology and taxonomic classification.</title>
        <authorList>
            <person name="Goeker M."/>
        </authorList>
    </citation>
    <scope>NUCLEOTIDE SEQUENCE [LARGE SCALE GENOMIC DNA]</scope>
    <source>
        <strain evidence="1 2">DSM 103526</strain>
    </source>
</reference>
<protein>
    <recommendedName>
        <fullName evidence="3">YqeG family HAD IIIA-type phosphatase</fullName>
    </recommendedName>
</protein>
<dbReference type="InterPro" id="IPR010021">
    <property type="entry name" value="PGPP1/Gep4"/>
</dbReference>
<dbReference type="CDD" id="cd16416">
    <property type="entry name" value="HAD_BsYqeG-like"/>
    <property type="match status" value="1"/>
</dbReference>
<dbReference type="NCBIfam" id="TIGR01668">
    <property type="entry name" value="YqeG_hyp_ppase"/>
    <property type="match status" value="1"/>
</dbReference>
<dbReference type="PANTHER" id="PTHR19288:SF25">
    <property type="entry name" value="PHOSPHATIDYLGLYCEROPHOSPHATASE GEP4, MITOCHONDRIAL"/>
    <property type="match status" value="1"/>
</dbReference>
<dbReference type="NCBIfam" id="TIGR01662">
    <property type="entry name" value="HAD-SF-IIIA"/>
    <property type="match status" value="1"/>
</dbReference>
<dbReference type="AlphaFoldDB" id="A0A841L2L7"/>
<dbReference type="RefSeq" id="WP_184311124.1">
    <property type="nucleotide sequence ID" value="NZ_JACHEN010000016.1"/>
</dbReference>
<dbReference type="PANTHER" id="PTHR19288">
    <property type="entry name" value="4-NITROPHENYLPHOSPHATASE-RELATED"/>
    <property type="match status" value="1"/>
</dbReference>
<dbReference type="GO" id="GO:0005737">
    <property type="term" value="C:cytoplasm"/>
    <property type="evidence" value="ECO:0007669"/>
    <property type="project" value="TreeGrafter"/>
</dbReference>
<keyword evidence="2" id="KW-1185">Reference proteome</keyword>
<evidence type="ECO:0008006" key="3">
    <source>
        <dbReference type="Google" id="ProtNLM"/>
    </source>
</evidence>
<dbReference type="SUPFAM" id="SSF56784">
    <property type="entry name" value="HAD-like"/>
    <property type="match status" value="1"/>
</dbReference>
<dbReference type="Pfam" id="PF13242">
    <property type="entry name" value="Hydrolase_like"/>
    <property type="match status" value="1"/>
</dbReference>
<sequence length="163" mass="18869">MLERLKPKLYVDSIFYLDLEQLKKLNVKGFIIDIDNTLVEWEEKTASERVKTWLRNLEIEGFKVCLVSNNTEDRVVKFNEELKLPAIHRAVKPRVSAFNKAMELMGTTPETTAVIGDQLFTDVLGGNRLDLFTILVIPLGNQELTWTKFVRKIEKVVLKRVLH</sequence>
<comment type="caution">
    <text evidence="1">The sequence shown here is derived from an EMBL/GenBank/DDBJ whole genome shotgun (WGS) entry which is preliminary data.</text>
</comment>
<dbReference type="GO" id="GO:0008962">
    <property type="term" value="F:phosphatidylglycerophosphatase activity"/>
    <property type="evidence" value="ECO:0007669"/>
    <property type="project" value="InterPro"/>
</dbReference>
<gene>
    <name evidence="1" type="ORF">HNQ80_002699</name>
</gene>
<dbReference type="EMBL" id="JACHEN010000016">
    <property type="protein sequence ID" value="MBB6216595.1"/>
    <property type="molecule type" value="Genomic_DNA"/>
</dbReference>
<dbReference type="InterPro" id="IPR036412">
    <property type="entry name" value="HAD-like_sf"/>
</dbReference>
<evidence type="ECO:0000313" key="2">
    <source>
        <dbReference type="Proteomes" id="UP000579281"/>
    </source>
</evidence>
<dbReference type="InterPro" id="IPR023214">
    <property type="entry name" value="HAD_sf"/>
</dbReference>
<dbReference type="InterPro" id="IPR006549">
    <property type="entry name" value="HAD-SF_hydro_IIIA"/>
</dbReference>
<accession>A0A841L2L7</accession>